<dbReference type="AlphaFoldDB" id="W0DS96"/>
<dbReference type="GO" id="GO:0016747">
    <property type="term" value="F:acyltransferase activity, transferring groups other than amino-acyl groups"/>
    <property type="evidence" value="ECO:0007669"/>
    <property type="project" value="InterPro"/>
</dbReference>
<dbReference type="Pfam" id="PF00583">
    <property type="entry name" value="Acetyltransf_1"/>
    <property type="match status" value="1"/>
</dbReference>
<sequence>MIQPATFREYRIGGLDPDDLPGIRVLHRNLRGRADMTLWRRWLYRLRGPSLLIVVKNRSGEAVGFEMFYFETSGARGGVIHAAFIGVAPQYRNVGIATAMHRLSIRHFSAAGLSAITARVREDHPVSLRSAKACSFRIAKTIPGRDGIATLELIRQLDSSCDRTPGQ</sequence>
<dbReference type="Proteomes" id="UP000005289">
    <property type="component" value="Chromosome"/>
</dbReference>
<feature type="domain" description="N-acetyltransferase" evidence="1">
    <location>
        <begin position="10"/>
        <end position="158"/>
    </location>
</feature>
<dbReference type="CDD" id="cd04301">
    <property type="entry name" value="NAT_SF"/>
    <property type="match status" value="1"/>
</dbReference>
<proteinExistence type="predicted"/>
<protein>
    <recommendedName>
        <fullName evidence="1">N-acetyltransferase domain-containing protein</fullName>
    </recommendedName>
</protein>
<evidence type="ECO:0000313" key="2">
    <source>
        <dbReference type="EMBL" id="AHF00143.1"/>
    </source>
</evidence>
<dbReference type="PROSITE" id="PS51186">
    <property type="entry name" value="GNAT"/>
    <property type="match status" value="1"/>
</dbReference>
<dbReference type="STRING" id="713585.THITH_10305"/>
<evidence type="ECO:0000313" key="3">
    <source>
        <dbReference type="Proteomes" id="UP000005289"/>
    </source>
</evidence>
<accession>W0DS96</accession>
<dbReference type="InterPro" id="IPR016181">
    <property type="entry name" value="Acyl_CoA_acyltransferase"/>
</dbReference>
<dbReference type="EMBL" id="CP007029">
    <property type="protein sequence ID" value="AHF00143.1"/>
    <property type="molecule type" value="Genomic_DNA"/>
</dbReference>
<dbReference type="InterPro" id="IPR000182">
    <property type="entry name" value="GNAT_dom"/>
</dbReference>
<reference evidence="2 3" key="1">
    <citation type="submission" date="2013-12" db="EMBL/GenBank/DDBJ databases">
        <authorList>
            <consortium name="DOE Joint Genome Institute"/>
            <person name="Muyzer G."/>
            <person name="Huntemann M."/>
            <person name="Han J."/>
            <person name="Chen A."/>
            <person name="Kyrpides N."/>
            <person name="Mavromatis K."/>
            <person name="Markowitz V."/>
            <person name="Palaniappan K."/>
            <person name="Ivanova N."/>
            <person name="Schaumberg A."/>
            <person name="Pati A."/>
            <person name="Liolios K."/>
            <person name="Nordberg H.P."/>
            <person name="Cantor M.N."/>
            <person name="Hua S.X."/>
            <person name="Woyke T."/>
        </authorList>
    </citation>
    <scope>NUCLEOTIDE SEQUENCE [LARGE SCALE GENOMIC DNA]</scope>
    <source>
        <strain evidence="2 3">ARh 1</strain>
    </source>
</reference>
<organism evidence="2 3">
    <name type="scientific">Thioalkalivibrio paradoxus ARh 1</name>
    <dbReference type="NCBI Taxonomy" id="713585"/>
    <lineage>
        <taxon>Bacteria</taxon>
        <taxon>Pseudomonadati</taxon>
        <taxon>Pseudomonadota</taxon>
        <taxon>Gammaproteobacteria</taxon>
        <taxon>Chromatiales</taxon>
        <taxon>Ectothiorhodospiraceae</taxon>
        <taxon>Thioalkalivibrio</taxon>
    </lineage>
</organism>
<gene>
    <name evidence="2" type="ORF">THITH_10305</name>
</gene>
<dbReference type="Gene3D" id="3.40.630.30">
    <property type="match status" value="1"/>
</dbReference>
<keyword evidence="3" id="KW-1185">Reference proteome</keyword>
<dbReference type="HOGENOM" id="CLU_1593813_0_0_6"/>
<dbReference type="SUPFAM" id="SSF55729">
    <property type="entry name" value="Acyl-CoA N-acyltransferases (Nat)"/>
    <property type="match status" value="1"/>
</dbReference>
<name>W0DS96_9GAMM</name>
<dbReference type="KEGG" id="tti:THITH_10305"/>
<evidence type="ECO:0000259" key="1">
    <source>
        <dbReference type="PROSITE" id="PS51186"/>
    </source>
</evidence>